<accession>A0A835FX83</accession>
<name>A0A835FX83_9POAL</name>
<dbReference type="GO" id="GO:0006353">
    <property type="term" value="P:DNA-templated transcription termination"/>
    <property type="evidence" value="ECO:0007669"/>
    <property type="project" value="UniProtKB-KW"/>
</dbReference>
<keyword evidence="2" id="KW-0806">Transcription termination</keyword>
<dbReference type="Gene3D" id="1.25.70.10">
    <property type="entry name" value="Transcription termination factor 3, mitochondrial"/>
    <property type="match status" value="1"/>
</dbReference>
<evidence type="ECO:0000256" key="3">
    <source>
        <dbReference type="ARBA" id="ARBA00022946"/>
    </source>
</evidence>
<dbReference type="PANTHER" id="PTHR13068:SF39">
    <property type="entry name" value="OS02G0749900 PROTEIN"/>
    <property type="match status" value="1"/>
</dbReference>
<dbReference type="GO" id="GO:0003676">
    <property type="term" value="F:nucleic acid binding"/>
    <property type="evidence" value="ECO:0007669"/>
    <property type="project" value="InterPro"/>
</dbReference>
<organism evidence="4 5">
    <name type="scientific">Digitaria exilis</name>
    <dbReference type="NCBI Taxonomy" id="1010633"/>
    <lineage>
        <taxon>Eukaryota</taxon>
        <taxon>Viridiplantae</taxon>
        <taxon>Streptophyta</taxon>
        <taxon>Embryophyta</taxon>
        <taxon>Tracheophyta</taxon>
        <taxon>Spermatophyta</taxon>
        <taxon>Magnoliopsida</taxon>
        <taxon>Liliopsida</taxon>
        <taxon>Poales</taxon>
        <taxon>Poaceae</taxon>
        <taxon>PACMAD clade</taxon>
        <taxon>Panicoideae</taxon>
        <taxon>Panicodae</taxon>
        <taxon>Paniceae</taxon>
        <taxon>Anthephorinae</taxon>
        <taxon>Digitaria</taxon>
    </lineage>
</organism>
<gene>
    <name evidence="4" type="ORF">HU200_002088</name>
</gene>
<comment type="caution">
    <text evidence="4">The sequence shown here is derived from an EMBL/GenBank/DDBJ whole genome shotgun (WGS) entry which is preliminary data.</text>
</comment>
<keyword evidence="3" id="KW-0809">Transit peptide</keyword>
<keyword evidence="2" id="KW-0804">Transcription</keyword>
<dbReference type="PANTHER" id="PTHR13068">
    <property type="entry name" value="CGI-12 PROTEIN-RELATED"/>
    <property type="match status" value="1"/>
</dbReference>
<proteinExistence type="inferred from homology"/>
<sequence length="251" mass="27873">MSSMLGCSEMGSHQVESELCNLLSLYFVRSQSRAGILLTYFSLPGCNVLIVLVSWPTLLISASVPATPSSPGRLEPRGGTSRLSVVRNSQFLRSRCADTVTSIGIFAATLLDGLRLRFALQLASCLPSLLWQRTSLTLAEDRLRRTLEYLEMEVGLDTAYIVHRPVLLGFSMKRLMSRHYVFKVLKGKGMLKKDAGFYSVVSLNEKTFAQKFLDPYKESVPWLADAYVAASVSQSPPVLFKYLTSVIDIMT</sequence>
<comment type="similarity">
    <text evidence="1">Belongs to the mTERF family.</text>
</comment>
<reference evidence="4" key="1">
    <citation type="submission" date="2020-07" db="EMBL/GenBank/DDBJ databases">
        <title>Genome sequence and genetic diversity analysis of an under-domesticated orphan crop, white fonio (Digitaria exilis).</title>
        <authorList>
            <person name="Bennetzen J.L."/>
            <person name="Chen S."/>
            <person name="Ma X."/>
            <person name="Wang X."/>
            <person name="Yssel A.E.J."/>
            <person name="Chaluvadi S.R."/>
            <person name="Johnson M."/>
            <person name="Gangashetty P."/>
            <person name="Hamidou F."/>
            <person name="Sanogo M.D."/>
            <person name="Zwaenepoel A."/>
            <person name="Wallace J."/>
            <person name="Van De Peer Y."/>
            <person name="Van Deynze A."/>
        </authorList>
    </citation>
    <scope>NUCLEOTIDE SEQUENCE</scope>
    <source>
        <tissue evidence="4">Leaves</tissue>
    </source>
</reference>
<evidence type="ECO:0000313" key="4">
    <source>
        <dbReference type="EMBL" id="KAF8779824.1"/>
    </source>
</evidence>
<evidence type="ECO:0000256" key="2">
    <source>
        <dbReference type="ARBA" id="ARBA00022472"/>
    </source>
</evidence>
<keyword evidence="2" id="KW-0805">Transcription regulation</keyword>
<dbReference type="InterPro" id="IPR003690">
    <property type="entry name" value="MTERF"/>
</dbReference>
<dbReference type="OrthoDB" id="637682at2759"/>
<protein>
    <submittedName>
        <fullName evidence="4">Uncharacterized protein</fullName>
    </submittedName>
</protein>
<evidence type="ECO:0000313" key="5">
    <source>
        <dbReference type="Proteomes" id="UP000636709"/>
    </source>
</evidence>
<keyword evidence="5" id="KW-1185">Reference proteome</keyword>
<dbReference type="AlphaFoldDB" id="A0A835FX83"/>
<evidence type="ECO:0000256" key="1">
    <source>
        <dbReference type="ARBA" id="ARBA00007692"/>
    </source>
</evidence>
<dbReference type="EMBL" id="JACEFO010000153">
    <property type="protein sequence ID" value="KAF8779824.1"/>
    <property type="molecule type" value="Genomic_DNA"/>
</dbReference>
<dbReference type="InterPro" id="IPR038538">
    <property type="entry name" value="MTERF_sf"/>
</dbReference>
<dbReference type="Proteomes" id="UP000636709">
    <property type="component" value="Unassembled WGS sequence"/>
</dbReference>
<dbReference type="Pfam" id="PF02536">
    <property type="entry name" value="mTERF"/>
    <property type="match status" value="1"/>
</dbReference>